<name>A0A1A6XZE2_STEMA</name>
<protein>
    <recommendedName>
        <fullName evidence="1">Serine aminopeptidase S33 domain-containing protein</fullName>
    </recommendedName>
</protein>
<sequence length="449" mass="48227">MLLLIVTASGFGGGLPAALAAAAPVADRCEVGSYRLADGSLLDVAEGEGDALRWRAPDGRTGALQRRDEASWSSTRGWTGRADGHTLSFPDCNKGHIRFDALDGQRVPLLQVETRFAGAGAMLQGRLTLPPGEAVVPLVVLVHGAESHSALRSYSLQREFASAGIAVFAYDKRGTGRSGGRYTQNYLTLANDLILATREARRLAGARAGRVGYQAGSQGGWVAPLAARIEPVDFIVVSFGLAVSPLEEDREAIAFDMRRAGQGPEATAQAMEIADAVAAIVESDFTEGFDVLATVKQRYQEAPWYPALRGNITGYLLSTPEATLRVQGPKLLEGVPAHYDPMPVLTHLQVPQLWIFGGQDRDAPPQETLRRLALLQAQRRPVTTAVFAEADHGMYEFEHSASGERVSTRQPSGYLQMMVDFIHGDVLDAKYGQAMPVPAPAVQAGREGR</sequence>
<feature type="domain" description="Serine aminopeptidase S33" evidence="1">
    <location>
        <begin position="138"/>
        <end position="227"/>
    </location>
</feature>
<reference evidence="2 3" key="1">
    <citation type="submission" date="2016-05" db="EMBL/GenBank/DDBJ databases">
        <title>Draft Genome Sequences of Stenotrophomonas maltophilia Strains Sm32COP, Sm41DVV, Sm46PAILV, SmF3, SmF22, SmSOFb1 and SmCVFa1, Isolated from Different Manures, in France.</title>
        <authorList>
            <person name="Nazaret S."/>
            <person name="Bodilis J."/>
        </authorList>
    </citation>
    <scope>NUCLEOTIDE SEQUENCE [LARGE SCALE GENOMIC DNA]</scope>
    <source>
        <strain evidence="2 3">Sm46PAILV</strain>
    </source>
</reference>
<evidence type="ECO:0000313" key="2">
    <source>
        <dbReference type="EMBL" id="OBU68060.1"/>
    </source>
</evidence>
<accession>A0A1A6XZE2</accession>
<dbReference type="GO" id="GO:0052689">
    <property type="term" value="F:carboxylic ester hydrolase activity"/>
    <property type="evidence" value="ECO:0007669"/>
    <property type="project" value="TreeGrafter"/>
</dbReference>
<dbReference type="SUPFAM" id="SSF53474">
    <property type="entry name" value="alpha/beta-Hydrolases"/>
    <property type="match status" value="1"/>
</dbReference>
<dbReference type="Proteomes" id="UP000092256">
    <property type="component" value="Unassembled WGS sequence"/>
</dbReference>
<organism evidence="2 3">
    <name type="scientific">Stenotrophomonas maltophilia</name>
    <name type="common">Pseudomonas maltophilia</name>
    <name type="synonym">Xanthomonas maltophilia</name>
    <dbReference type="NCBI Taxonomy" id="40324"/>
    <lineage>
        <taxon>Bacteria</taxon>
        <taxon>Pseudomonadati</taxon>
        <taxon>Pseudomonadota</taxon>
        <taxon>Gammaproteobacteria</taxon>
        <taxon>Lysobacterales</taxon>
        <taxon>Lysobacteraceae</taxon>
        <taxon>Stenotrophomonas</taxon>
        <taxon>Stenotrophomonas maltophilia group</taxon>
    </lineage>
</organism>
<dbReference type="AlphaFoldDB" id="A0A1A6XZE2"/>
<dbReference type="PANTHER" id="PTHR43265">
    <property type="entry name" value="ESTERASE ESTD"/>
    <property type="match status" value="1"/>
</dbReference>
<gene>
    <name evidence="2" type="ORF">A9K58_07595</name>
</gene>
<evidence type="ECO:0000313" key="3">
    <source>
        <dbReference type="Proteomes" id="UP000092256"/>
    </source>
</evidence>
<dbReference type="InterPro" id="IPR053145">
    <property type="entry name" value="AB_hydrolase_Est10"/>
</dbReference>
<dbReference type="InterPro" id="IPR022742">
    <property type="entry name" value="Hydrolase_4"/>
</dbReference>
<dbReference type="PANTHER" id="PTHR43265:SF1">
    <property type="entry name" value="ESTERASE ESTD"/>
    <property type="match status" value="1"/>
</dbReference>
<evidence type="ECO:0000259" key="1">
    <source>
        <dbReference type="Pfam" id="PF12146"/>
    </source>
</evidence>
<dbReference type="Gene3D" id="3.40.50.1820">
    <property type="entry name" value="alpha/beta hydrolase"/>
    <property type="match status" value="1"/>
</dbReference>
<dbReference type="EMBL" id="LYVJ01000005">
    <property type="protein sequence ID" value="OBU68060.1"/>
    <property type="molecule type" value="Genomic_DNA"/>
</dbReference>
<comment type="caution">
    <text evidence="2">The sequence shown here is derived from an EMBL/GenBank/DDBJ whole genome shotgun (WGS) entry which is preliminary data.</text>
</comment>
<dbReference type="Pfam" id="PF12146">
    <property type="entry name" value="Hydrolase_4"/>
    <property type="match status" value="1"/>
</dbReference>
<proteinExistence type="predicted"/>
<dbReference type="InterPro" id="IPR029058">
    <property type="entry name" value="AB_hydrolase_fold"/>
</dbReference>